<evidence type="ECO:0000259" key="11">
    <source>
        <dbReference type="PROSITE" id="PS51545"/>
    </source>
</evidence>
<dbReference type="AlphaFoldDB" id="A0A8C1NHA1"/>
<evidence type="ECO:0000256" key="1">
    <source>
        <dbReference type="ARBA" id="ARBA00004805"/>
    </source>
</evidence>
<keyword evidence="6" id="KW-0418">Kinase</keyword>
<dbReference type="Pfam" id="PF00454">
    <property type="entry name" value="PI3_PI4_kinase"/>
    <property type="match status" value="2"/>
</dbReference>
<dbReference type="InterPro" id="IPR002420">
    <property type="entry name" value="PI3K-type_C2_dom"/>
</dbReference>
<dbReference type="SUPFAM" id="SSF54236">
    <property type="entry name" value="Ubiquitin-like"/>
    <property type="match status" value="1"/>
</dbReference>
<feature type="domain" description="PI3K/PI4K catalytic" evidence="9">
    <location>
        <begin position="667"/>
        <end position="955"/>
    </location>
</feature>
<dbReference type="SMART" id="SM00143">
    <property type="entry name" value="PI3K_p85B"/>
    <property type="match status" value="1"/>
</dbReference>
<evidence type="ECO:0000313" key="14">
    <source>
        <dbReference type="Ensembl" id="ENSCCRP00010091309.1"/>
    </source>
</evidence>
<reference evidence="14" key="1">
    <citation type="submission" date="2025-05" db="UniProtKB">
        <authorList>
            <consortium name="Ensembl"/>
        </authorList>
    </citation>
    <scope>IDENTIFICATION</scope>
</reference>
<dbReference type="FunFam" id="2.60.40.150:FF:000046">
    <property type="entry name" value="Phosphatidylinositol 4,5-bisphosphate 3-kinase catalytic subunit"/>
    <property type="match status" value="1"/>
</dbReference>
<dbReference type="InterPro" id="IPR000403">
    <property type="entry name" value="PI3/4_kinase_cat_dom"/>
</dbReference>
<protein>
    <recommendedName>
        <fullName evidence="3">phosphatidylinositol-4,5-bisphosphate 3-kinase</fullName>
        <ecNumber evidence="3">2.7.1.153</ecNumber>
    </recommendedName>
</protein>
<dbReference type="SMART" id="SM00146">
    <property type="entry name" value="PI3Kc"/>
    <property type="match status" value="1"/>
</dbReference>
<dbReference type="Ensembl" id="ENSCCRT00010101270.1">
    <property type="protein sequence ID" value="ENSCCRP00010091309.1"/>
    <property type="gene ID" value="ENSCCRG00010038969.1"/>
</dbReference>
<sequence length="971" mass="112995">MPPGVYGMQDVWEREGRQQVNMEFLLPTGIYLNFPVACSETISTIKKMVWMNARNEPLFSALSDPDAYVFTCINMTAEREELEDEQRRMSDVRLFLPILRLVAREGDRVEKLITTQISLLIGKGHHEFESQKNHEVNEFRTKMRTFCEERAQVRQMLPWDKWMEYNFPCDLEPCSVVAQSRKLCSGKKIFVNVKFEGSEETFVLQQDPHDLPMVLKQNALRKKSTVFRSAKQEKPEDYSLQINGRWEFIYGKYPLCQFKYIFTCLHGGITPHLTMVHHSVIIKYQEEQGGLSNQVSRSRAQSKPPPLPLKRQNTSSLWSIHEPFYIYLLQGSRVNADEGMKLVVQAGLFHGSELLCKVVISNEVSVCSEPVWDQKLVFDISVSDLPRMSRLCFALYGVIEKTKKRPTKKKNKRADCPLAWVNTMVFDYKDQLKTGEFSMSTWPSVPDDKGDLLNPMGTVEKNPNIDSTAGLLIRFPNIRPHPLYYPPIEKLWLAEHMKLREIVDNKNYTEFFEDEKELLWKLREEVRQRYPESLPKLLLITKWNKHEDVAQMVSLLRKWPELPAIHALELLDYSFPDPHARSFTIRCLRKLSDDELFQYLLQLVQVLKYESYLDCDLTCFLLERALANKKIGHFLFWHLRSEMHVPSVSLRFGLILEAYCRGSIFHIKSLIKQNEALNKMKALNDFVKSGSQKATRIQTTEDMKVCIKQDTYMEALSDVVSPLNPSIVLCELCADKCKFMDSKMKPLWLMYKNKYDNVGIIFKNGDDLRQDMLTLQMIQLMDVLWKTEGLDLRDKLDQAIEEFTLSCAGYCVATYVLGIGDRHSDNIMISETGQLFHIDFGHFLGNFKSKFGINRERVPFILTYDFVHVIQEGRTNNSEKFERFRECCEQAYKILCRNGTLFVNLFALMKAAGLPELSSSKDIQYLKDSLALGKSEEEALKNFKVKFNEALRESWKTKVNWMMHTFAKDNR</sequence>
<keyword evidence="5" id="KW-0547">Nucleotide-binding</keyword>
<dbReference type="CDD" id="cd00872">
    <property type="entry name" value="PI3Ka_I"/>
    <property type="match status" value="1"/>
</dbReference>
<gene>
    <name evidence="14" type="primary">LOC109065668</name>
</gene>
<dbReference type="GO" id="GO:0005524">
    <property type="term" value="F:ATP binding"/>
    <property type="evidence" value="ECO:0007669"/>
    <property type="project" value="UniProtKB-KW"/>
</dbReference>
<evidence type="ECO:0000259" key="10">
    <source>
        <dbReference type="PROSITE" id="PS51544"/>
    </source>
</evidence>
<dbReference type="InterPro" id="IPR003113">
    <property type="entry name" value="PI3K_ABD"/>
</dbReference>
<dbReference type="Proteomes" id="UP000694701">
    <property type="component" value="Unplaced"/>
</dbReference>
<dbReference type="SMART" id="SM00145">
    <property type="entry name" value="PI3Ka"/>
    <property type="match status" value="1"/>
</dbReference>
<dbReference type="EC" id="2.7.1.153" evidence="3"/>
<dbReference type="InterPro" id="IPR018936">
    <property type="entry name" value="PI3/4_kinase_CS"/>
</dbReference>
<accession>A0A8C1NHA1</accession>
<dbReference type="Gene3D" id="3.10.20.770">
    <property type="match status" value="1"/>
</dbReference>
<dbReference type="InterPro" id="IPR000341">
    <property type="entry name" value="PI3K_Ras-bd_dom"/>
</dbReference>
<dbReference type="Ensembl" id="ENSCCRT00020039740.1">
    <property type="protein sequence ID" value="ENSCCRP00020036403.1"/>
    <property type="gene ID" value="ENSCCRG00020015999.1"/>
</dbReference>
<dbReference type="InterPro" id="IPR035892">
    <property type="entry name" value="C2_domain_sf"/>
</dbReference>
<keyword evidence="4" id="KW-0808">Transferase</keyword>
<dbReference type="InterPro" id="IPR036940">
    <property type="entry name" value="PI3/4_kinase_cat_sf"/>
</dbReference>
<dbReference type="Gene3D" id="1.10.1070.11">
    <property type="entry name" value="Phosphatidylinositol 3-/4-kinase, catalytic domain"/>
    <property type="match status" value="1"/>
</dbReference>
<dbReference type="PANTHER" id="PTHR10048:SF35">
    <property type="entry name" value="PHOSPHATIDYLINOSITOL 4,5-BISPHOSPHATE 3-KINASE CATALYTIC SUBUNIT DELTA ISOFORM"/>
    <property type="match status" value="1"/>
</dbReference>
<comment type="pathway">
    <text evidence="1">Phospholipid metabolism; phosphatidylinositol phosphate biosynthesis.</text>
</comment>
<keyword evidence="7" id="KW-0067">ATP-binding</keyword>
<dbReference type="Pfam" id="PF02192">
    <property type="entry name" value="PI3K_p85B"/>
    <property type="match status" value="1"/>
</dbReference>
<evidence type="ECO:0000259" key="13">
    <source>
        <dbReference type="PROSITE" id="PS51547"/>
    </source>
</evidence>
<feature type="domain" description="PI3K-RBD" evidence="12">
    <location>
        <begin position="186"/>
        <end position="277"/>
    </location>
</feature>
<dbReference type="SMART" id="SM00142">
    <property type="entry name" value="PI3K_C2"/>
    <property type="match status" value="1"/>
</dbReference>
<comment type="catalytic activity">
    <reaction evidence="8">
        <text>a 1,2-diacyl-sn-glycero-3-phospho-(1D-myo-inositol-4,5-bisphosphate) + ATP = a 1,2-diacyl-sn-glycero-3-phospho-(1D-myo-inositol-3,4,5-trisphosphate) + ADP + H(+)</text>
        <dbReference type="Rhea" id="RHEA:21292"/>
        <dbReference type="ChEBI" id="CHEBI:15378"/>
        <dbReference type="ChEBI" id="CHEBI:30616"/>
        <dbReference type="ChEBI" id="CHEBI:57836"/>
        <dbReference type="ChEBI" id="CHEBI:58456"/>
        <dbReference type="ChEBI" id="CHEBI:456216"/>
        <dbReference type="EC" id="2.7.1.153"/>
    </reaction>
    <physiologicalReaction direction="left-to-right" evidence="8">
        <dbReference type="Rhea" id="RHEA:21293"/>
    </physiologicalReaction>
</comment>
<dbReference type="PROSITE" id="PS50290">
    <property type="entry name" value="PI3_4_KINASE_3"/>
    <property type="match status" value="1"/>
</dbReference>
<dbReference type="FunFam" id="1.10.1070.11:FF:000001">
    <property type="entry name" value="Phosphatidylinositol 4,5-bisphosphate 3-kinase catalytic subunit"/>
    <property type="match status" value="1"/>
</dbReference>
<dbReference type="FunFam" id="3.10.20.770:FF:000002">
    <property type="entry name" value="Phosphatidylinositol 4,5-bisphosphate 3-kinase catalytic subunit"/>
    <property type="match status" value="1"/>
</dbReference>
<feature type="domain" description="PIK helical" evidence="11">
    <location>
        <begin position="485"/>
        <end position="662"/>
    </location>
</feature>
<dbReference type="InterPro" id="IPR001263">
    <property type="entry name" value="PI3K_accessory_dom"/>
</dbReference>
<dbReference type="UniPathway" id="UPA00220"/>
<dbReference type="InterPro" id="IPR015433">
    <property type="entry name" value="PI3/4_kinase"/>
</dbReference>
<dbReference type="PROSITE" id="PS51547">
    <property type="entry name" value="C2_PI3K"/>
    <property type="match status" value="1"/>
</dbReference>
<organism evidence="14 15">
    <name type="scientific">Cyprinus carpio</name>
    <name type="common">Common carp</name>
    <dbReference type="NCBI Taxonomy" id="7962"/>
    <lineage>
        <taxon>Eukaryota</taxon>
        <taxon>Metazoa</taxon>
        <taxon>Chordata</taxon>
        <taxon>Craniata</taxon>
        <taxon>Vertebrata</taxon>
        <taxon>Euteleostomi</taxon>
        <taxon>Actinopterygii</taxon>
        <taxon>Neopterygii</taxon>
        <taxon>Teleostei</taxon>
        <taxon>Ostariophysi</taxon>
        <taxon>Cypriniformes</taxon>
        <taxon>Cyprinidae</taxon>
        <taxon>Cyprininae</taxon>
        <taxon>Cyprinus</taxon>
    </lineage>
</organism>
<evidence type="ECO:0000256" key="6">
    <source>
        <dbReference type="ARBA" id="ARBA00022777"/>
    </source>
</evidence>
<dbReference type="GO" id="GO:0043491">
    <property type="term" value="P:phosphatidylinositol 3-kinase/protein kinase B signal transduction"/>
    <property type="evidence" value="ECO:0007669"/>
    <property type="project" value="TreeGrafter"/>
</dbReference>
<evidence type="ECO:0000313" key="15">
    <source>
        <dbReference type="Proteomes" id="UP000694427"/>
    </source>
</evidence>
<dbReference type="GO" id="GO:0016303">
    <property type="term" value="F:1-phosphatidylinositol-3-kinase activity"/>
    <property type="evidence" value="ECO:0007669"/>
    <property type="project" value="TreeGrafter"/>
</dbReference>
<dbReference type="PANTHER" id="PTHR10048">
    <property type="entry name" value="PHOSPHATIDYLINOSITOL KINASE"/>
    <property type="match status" value="1"/>
</dbReference>
<dbReference type="GO" id="GO:0035005">
    <property type="term" value="F:1-phosphatidylinositol-4-phosphate 3-kinase activity"/>
    <property type="evidence" value="ECO:0007669"/>
    <property type="project" value="TreeGrafter"/>
</dbReference>
<dbReference type="SUPFAM" id="SSF48371">
    <property type="entry name" value="ARM repeat"/>
    <property type="match status" value="1"/>
</dbReference>
<dbReference type="PROSITE" id="PS51544">
    <property type="entry name" value="PI3K_ABD"/>
    <property type="match status" value="1"/>
</dbReference>
<comment type="similarity">
    <text evidence="2">Belongs to the PI3/PI4-kinase family. Type III PI4K subfamily.</text>
</comment>
<dbReference type="Gene3D" id="2.60.40.150">
    <property type="entry name" value="C2 domain"/>
    <property type="match status" value="1"/>
</dbReference>
<dbReference type="PROSITE" id="PS51545">
    <property type="entry name" value="PIK_HELICAL"/>
    <property type="match status" value="1"/>
</dbReference>
<dbReference type="Pfam" id="PF00792">
    <property type="entry name" value="PI3K_C2"/>
    <property type="match status" value="1"/>
</dbReference>
<dbReference type="Pfam" id="PF00794">
    <property type="entry name" value="PI3K_rbd"/>
    <property type="match status" value="1"/>
</dbReference>
<dbReference type="InterPro" id="IPR042236">
    <property type="entry name" value="PI3K_accessory_sf"/>
</dbReference>
<dbReference type="InterPro" id="IPR029071">
    <property type="entry name" value="Ubiquitin-like_domsf"/>
</dbReference>
<evidence type="ECO:0000256" key="8">
    <source>
        <dbReference type="ARBA" id="ARBA00023981"/>
    </source>
</evidence>
<dbReference type="GO" id="GO:0048015">
    <property type="term" value="P:phosphatidylinositol-mediated signaling"/>
    <property type="evidence" value="ECO:0007669"/>
    <property type="project" value="TreeGrafter"/>
</dbReference>
<dbReference type="GO" id="GO:0005942">
    <property type="term" value="C:phosphatidylinositol 3-kinase complex"/>
    <property type="evidence" value="ECO:0007669"/>
    <property type="project" value="TreeGrafter"/>
</dbReference>
<dbReference type="PROSITE" id="PS00915">
    <property type="entry name" value="PI3_4_KINASE_1"/>
    <property type="match status" value="1"/>
</dbReference>
<dbReference type="Proteomes" id="UP000694427">
    <property type="component" value="Unplaced"/>
</dbReference>
<dbReference type="PROSITE" id="PS51546">
    <property type="entry name" value="PI3K_RBD"/>
    <property type="match status" value="1"/>
</dbReference>
<name>A0A8C1NHA1_CYPCA</name>
<dbReference type="SMART" id="SM00144">
    <property type="entry name" value="PI3K_rbd"/>
    <property type="match status" value="1"/>
</dbReference>
<dbReference type="PROSITE" id="PS00916">
    <property type="entry name" value="PI3_4_KINASE_2"/>
    <property type="match status" value="1"/>
</dbReference>
<evidence type="ECO:0000256" key="4">
    <source>
        <dbReference type="ARBA" id="ARBA00022679"/>
    </source>
</evidence>
<dbReference type="GO" id="GO:0005886">
    <property type="term" value="C:plasma membrane"/>
    <property type="evidence" value="ECO:0007669"/>
    <property type="project" value="TreeGrafter"/>
</dbReference>
<evidence type="ECO:0000256" key="7">
    <source>
        <dbReference type="ARBA" id="ARBA00022840"/>
    </source>
</evidence>
<dbReference type="CDD" id="cd08693">
    <property type="entry name" value="C2_PI3K_class_I_beta_delta"/>
    <property type="match status" value="1"/>
</dbReference>
<dbReference type="Gene3D" id="1.25.40.70">
    <property type="entry name" value="Phosphatidylinositol 3-kinase, accessory domain (PIK)"/>
    <property type="match status" value="1"/>
</dbReference>
<evidence type="ECO:0000256" key="2">
    <source>
        <dbReference type="ARBA" id="ARBA00006209"/>
    </source>
</evidence>
<dbReference type="Pfam" id="PF00613">
    <property type="entry name" value="PI3Ka"/>
    <property type="match status" value="1"/>
</dbReference>
<feature type="domain" description="PI3K-ABD" evidence="10">
    <location>
        <begin position="16"/>
        <end position="105"/>
    </location>
</feature>
<dbReference type="GO" id="GO:0016477">
    <property type="term" value="P:cell migration"/>
    <property type="evidence" value="ECO:0007669"/>
    <property type="project" value="TreeGrafter"/>
</dbReference>
<dbReference type="SUPFAM" id="SSF56112">
    <property type="entry name" value="Protein kinase-like (PK-like)"/>
    <property type="match status" value="1"/>
</dbReference>
<dbReference type="GO" id="GO:0005737">
    <property type="term" value="C:cytoplasm"/>
    <property type="evidence" value="ECO:0007669"/>
    <property type="project" value="UniProtKB-ARBA"/>
</dbReference>
<dbReference type="InterPro" id="IPR016024">
    <property type="entry name" value="ARM-type_fold"/>
</dbReference>
<evidence type="ECO:0000256" key="5">
    <source>
        <dbReference type="ARBA" id="ARBA00022741"/>
    </source>
</evidence>
<dbReference type="GO" id="GO:0046934">
    <property type="term" value="F:1-phosphatidylinositol-4,5-bisphosphate 3-kinase activity"/>
    <property type="evidence" value="ECO:0007669"/>
    <property type="project" value="UniProtKB-EC"/>
</dbReference>
<evidence type="ECO:0000259" key="12">
    <source>
        <dbReference type="PROSITE" id="PS51546"/>
    </source>
</evidence>
<feature type="domain" description="C2 PI3K-type" evidence="13">
    <location>
        <begin position="320"/>
        <end position="476"/>
    </location>
</feature>
<keyword evidence="15" id="KW-1185">Reference proteome</keyword>
<evidence type="ECO:0000256" key="3">
    <source>
        <dbReference type="ARBA" id="ARBA00012010"/>
    </source>
</evidence>
<dbReference type="InterPro" id="IPR011009">
    <property type="entry name" value="Kinase-like_dom_sf"/>
</dbReference>
<evidence type="ECO:0000259" key="9">
    <source>
        <dbReference type="PROSITE" id="PS50290"/>
    </source>
</evidence>
<proteinExistence type="inferred from homology"/>
<dbReference type="SUPFAM" id="SSF49562">
    <property type="entry name" value="C2 domain (Calcium/lipid-binding domain, CaLB)"/>
    <property type="match status" value="1"/>
</dbReference>